<evidence type="ECO:0008006" key="6">
    <source>
        <dbReference type="Google" id="ProtNLM"/>
    </source>
</evidence>
<dbReference type="InterPro" id="IPR025757">
    <property type="entry name" value="MIP1_Leuzipper"/>
</dbReference>
<dbReference type="AlphaFoldDB" id="A0A9P0Z393"/>
<evidence type="ECO:0000259" key="3">
    <source>
        <dbReference type="Pfam" id="PF14389"/>
    </source>
</evidence>
<dbReference type="EMBL" id="CAMAPE010000017">
    <property type="protein sequence ID" value="CAH9084260.1"/>
    <property type="molecule type" value="Genomic_DNA"/>
</dbReference>
<feature type="domain" description="DUF547" evidence="2">
    <location>
        <begin position="383"/>
        <end position="516"/>
    </location>
</feature>
<sequence>MGFGGFIMGESPRAAVTACRHNLSKSLLDRRETGSSQSGLFFHQDTEHSNDCIRSKKKQSSNSKAQSSLRKDIMKLEKRLQDQIAVRCALEKALGYRCTSQETTNEISIPKPATELIREIAVLEFEVGNLEKYLLSLYRKAFDPQISTASSPPGNDDKIRSPVSTPRKRLDFSNQEDGLILQTISDLHNESNGTEEDKISDSAVKRSHSSLSSRNSPPQEKAIHAFHSQPLSMMEYSQKASSHIVSLAEHLGTRISDHIPVSPNSLSEEMIKCMCTIYCKLADPPTTNQGLSSPTSSFSSLTAFSPKDQREIWSPVFRNGSSFDVRLDNPFHVEGMKEFSGPYTSMVEVQCVYRDHQKLSDIEPSLQNFKSLISRLEEMDPGKLTHEEKLAFWINIHNALVMHAFLAYGVPQNIMKRSILLLKAAYNVGGHVVSADAIQNAILGCRVPRSGQWIRLLLSSRGKFKAGDERQEYVIERSEPLVHFTLSSGNHSDPAVRVYTAKGIFQELETAKEEYIRATFGMRGDHKILLPKIVESFAKNLGLCSSGIMQVLQQSLPESQKKCILGKSRKNIEWVPHKSAFRYLIPKELS</sequence>
<evidence type="ECO:0000259" key="2">
    <source>
        <dbReference type="Pfam" id="PF04784"/>
    </source>
</evidence>
<dbReference type="PANTHER" id="PTHR23054:SF18">
    <property type="entry name" value="TERNARY COMPLEX FACTOR MIP1, LEUCINE-ZIPPER"/>
    <property type="match status" value="1"/>
</dbReference>
<accession>A0A9P0Z393</accession>
<dbReference type="Pfam" id="PF14389">
    <property type="entry name" value="Lzipper-MIP1"/>
    <property type="match status" value="1"/>
</dbReference>
<dbReference type="PANTHER" id="PTHR23054">
    <property type="entry name" value="TERNARY COMPLEX FACTOR MIP1, LEUCINE-ZIPPER-RELATED"/>
    <property type="match status" value="1"/>
</dbReference>
<dbReference type="Proteomes" id="UP001152484">
    <property type="component" value="Unassembled WGS sequence"/>
</dbReference>
<dbReference type="OrthoDB" id="418495at2759"/>
<name>A0A9P0Z393_CUSEU</name>
<protein>
    <recommendedName>
        <fullName evidence="6">DUF547 domain-containing protein</fullName>
    </recommendedName>
</protein>
<organism evidence="4 5">
    <name type="scientific">Cuscuta europaea</name>
    <name type="common">European dodder</name>
    <dbReference type="NCBI Taxonomy" id="41803"/>
    <lineage>
        <taxon>Eukaryota</taxon>
        <taxon>Viridiplantae</taxon>
        <taxon>Streptophyta</taxon>
        <taxon>Embryophyta</taxon>
        <taxon>Tracheophyta</taxon>
        <taxon>Spermatophyta</taxon>
        <taxon>Magnoliopsida</taxon>
        <taxon>eudicotyledons</taxon>
        <taxon>Gunneridae</taxon>
        <taxon>Pentapetalae</taxon>
        <taxon>asterids</taxon>
        <taxon>lamiids</taxon>
        <taxon>Solanales</taxon>
        <taxon>Convolvulaceae</taxon>
        <taxon>Cuscuteae</taxon>
        <taxon>Cuscuta</taxon>
        <taxon>Cuscuta subgen. Cuscuta</taxon>
    </lineage>
</organism>
<evidence type="ECO:0000313" key="4">
    <source>
        <dbReference type="EMBL" id="CAH9084260.1"/>
    </source>
</evidence>
<reference evidence="4" key="1">
    <citation type="submission" date="2022-07" db="EMBL/GenBank/DDBJ databases">
        <authorList>
            <person name="Macas J."/>
            <person name="Novak P."/>
            <person name="Neumann P."/>
        </authorList>
    </citation>
    <scope>NUCLEOTIDE SEQUENCE</scope>
</reference>
<dbReference type="InterPro" id="IPR006869">
    <property type="entry name" value="DUF547"/>
</dbReference>
<feature type="domain" description="Ternary complex factor MIP1 leucine-zipper" evidence="3">
    <location>
        <begin position="62"/>
        <end position="143"/>
    </location>
</feature>
<proteinExistence type="predicted"/>
<keyword evidence="5" id="KW-1185">Reference proteome</keyword>
<evidence type="ECO:0000313" key="5">
    <source>
        <dbReference type="Proteomes" id="UP001152484"/>
    </source>
</evidence>
<feature type="compositionally biased region" description="Basic and acidic residues" evidence="1">
    <location>
        <begin position="195"/>
        <end position="204"/>
    </location>
</feature>
<evidence type="ECO:0000256" key="1">
    <source>
        <dbReference type="SAM" id="MobiDB-lite"/>
    </source>
</evidence>
<feature type="region of interest" description="Disordered" evidence="1">
    <location>
        <begin position="145"/>
        <end position="172"/>
    </location>
</feature>
<dbReference type="Pfam" id="PF04784">
    <property type="entry name" value="DUF547"/>
    <property type="match status" value="1"/>
</dbReference>
<feature type="region of interest" description="Disordered" evidence="1">
    <location>
        <begin position="185"/>
        <end position="220"/>
    </location>
</feature>
<comment type="caution">
    <text evidence="4">The sequence shown here is derived from an EMBL/GenBank/DDBJ whole genome shotgun (WGS) entry which is preliminary data.</text>
</comment>
<gene>
    <name evidence="4" type="ORF">CEURO_LOCUS8937</name>
</gene>